<dbReference type="SUPFAM" id="SSF63570">
    <property type="entry name" value="PABC (PABP) domain"/>
    <property type="match status" value="1"/>
</dbReference>
<evidence type="ECO:0000256" key="1">
    <source>
        <dbReference type="SAM" id="Coils"/>
    </source>
</evidence>
<protein>
    <recommendedName>
        <fullName evidence="2">PABC domain-containing protein</fullName>
    </recommendedName>
</protein>
<dbReference type="Gene3D" id="1.10.1900.10">
    <property type="entry name" value="c-terminal domain of poly(a) binding protein"/>
    <property type="match status" value="1"/>
</dbReference>
<dbReference type="InterPro" id="IPR002004">
    <property type="entry name" value="PABP_HYD_C"/>
</dbReference>
<organism evidence="3 4">
    <name type="scientific">Mucor saturninus</name>
    <dbReference type="NCBI Taxonomy" id="64648"/>
    <lineage>
        <taxon>Eukaryota</taxon>
        <taxon>Fungi</taxon>
        <taxon>Fungi incertae sedis</taxon>
        <taxon>Mucoromycota</taxon>
        <taxon>Mucoromycotina</taxon>
        <taxon>Mucoromycetes</taxon>
        <taxon>Mucorales</taxon>
        <taxon>Mucorineae</taxon>
        <taxon>Mucoraceae</taxon>
        <taxon>Mucor</taxon>
    </lineage>
</organism>
<dbReference type="GO" id="GO:0003723">
    <property type="term" value="F:RNA binding"/>
    <property type="evidence" value="ECO:0007669"/>
    <property type="project" value="InterPro"/>
</dbReference>
<evidence type="ECO:0000259" key="2">
    <source>
        <dbReference type="Pfam" id="PF00658"/>
    </source>
</evidence>
<sequence length="141" mass="16096">MILTLKKKDLATCLFNKVVLKTKIRQAKDALDIFQEQQHQQQQQGVSSRAIPIVAPKPQDLSEEIEKFLDTLKGLALHEKKQLLGDRLFPLVKSTGVKQAPKITIRLLDSVPLDELAYSMYDKEKLKHQVSRIVSTISTRY</sequence>
<keyword evidence="4" id="KW-1185">Reference proteome</keyword>
<accession>A0A8H7R4S5</accession>
<keyword evidence="1" id="KW-0175">Coiled coil</keyword>
<name>A0A8H7R4S5_9FUNG</name>
<dbReference type="InterPro" id="IPR036053">
    <property type="entry name" value="PABP-dom"/>
</dbReference>
<dbReference type="EMBL" id="JAEPRD010000043">
    <property type="protein sequence ID" value="KAG2204539.1"/>
    <property type="molecule type" value="Genomic_DNA"/>
</dbReference>
<feature type="domain" description="PABC" evidence="2">
    <location>
        <begin position="75"/>
        <end position="131"/>
    </location>
</feature>
<dbReference type="Pfam" id="PF00658">
    <property type="entry name" value="MLLE"/>
    <property type="match status" value="1"/>
</dbReference>
<feature type="coiled-coil region" evidence="1">
    <location>
        <begin position="17"/>
        <end position="44"/>
    </location>
</feature>
<gene>
    <name evidence="3" type="ORF">INT47_012598</name>
</gene>
<proteinExistence type="predicted"/>
<dbReference type="Proteomes" id="UP000603453">
    <property type="component" value="Unassembled WGS sequence"/>
</dbReference>
<dbReference type="OrthoDB" id="6159137at2759"/>
<dbReference type="AlphaFoldDB" id="A0A8H7R4S5"/>
<evidence type="ECO:0000313" key="4">
    <source>
        <dbReference type="Proteomes" id="UP000603453"/>
    </source>
</evidence>
<comment type="caution">
    <text evidence="3">The sequence shown here is derived from an EMBL/GenBank/DDBJ whole genome shotgun (WGS) entry which is preliminary data.</text>
</comment>
<evidence type="ECO:0000313" key="3">
    <source>
        <dbReference type="EMBL" id="KAG2204539.1"/>
    </source>
</evidence>
<reference evidence="3" key="1">
    <citation type="submission" date="2020-12" db="EMBL/GenBank/DDBJ databases">
        <title>Metabolic potential, ecology and presence of endohyphal bacteria is reflected in genomic diversity of Mucoromycotina.</title>
        <authorList>
            <person name="Muszewska A."/>
            <person name="Okrasinska A."/>
            <person name="Steczkiewicz K."/>
            <person name="Drgas O."/>
            <person name="Orlowska M."/>
            <person name="Perlinska-Lenart U."/>
            <person name="Aleksandrzak-Piekarczyk T."/>
            <person name="Szatraj K."/>
            <person name="Zielenkiewicz U."/>
            <person name="Pilsyk S."/>
            <person name="Malc E."/>
            <person name="Mieczkowski P."/>
            <person name="Kruszewska J.S."/>
            <person name="Biernat P."/>
            <person name="Pawlowska J."/>
        </authorList>
    </citation>
    <scope>NUCLEOTIDE SEQUENCE</scope>
    <source>
        <strain evidence="3">WA0000017839</strain>
    </source>
</reference>